<comment type="caution">
    <text evidence="2">The sequence shown here is derived from an EMBL/GenBank/DDBJ whole genome shotgun (WGS) entry which is preliminary data.</text>
</comment>
<feature type="compositionally biased region" description="Basic and acidic residues" evidence="1">
    <location>
        <begin position="8"/>
        <end position="22"/>
    </location>
</feature>
<sequence length="438" mass="48168">MPSFNIVDETKRVPQRLSRERSNRIKRYGPLPSNTSCACVYKTGIRRVRREINTNNFLQNYFEQRFGDDFLRYECGDTNINVNNTRSASSSIVAPHVHGDTASVHNINGNTSKNKSVTASSSSLTTTVAAAQNFTQVLHSTFPFPNSVESHRTPSKDAMSSSSSANFSNRSITNMTKPKSKKKNVGSKKQGKMNSSHLSLKMNETTSIVSTSQSMELLSPLQEDISSLCPDKRSTASSIVSPSGQVFTPPSMNHTIVESIEFESMNNRDHSSNREMTTNSSMVAPQPLTFQTKMTAETNLFTPHVVAATVDPHHHHTASTSMMYVSPLTSSNTCLTSSTGPTVPSTFHTPCNVATTTPNSLKSKLSMVPCTTPNDQQQYYSRCLPSVNPSTNQEALSLIHESQDSSCKATIVCEGGSVHIQWGDQFFRTLFDLLNKQQ</sequence>
<dbReference type="EMBL" id="PYSW02000004">
    <property type="protein sequence ID" value="KAG2392534.1"/>
    <property type="molecule type" value="Genomic_DNA"/>
</dbReference>
<organism evidence="2 3">
    <name type="scientific">Naegleria lovaniensis</name>
    <name type="common">Amoeba</name>
    <dbReference type="NCBI Taxonomy" id="51637"/>
    <lineage>
        <taxon>Eukaryota</taxon>
        <taxon>Discoba</taxon>
        <taxon>Heterolobosea</taxon>
        <taxon>Tetramitia</taxon>
        <taxon>Eutetramitia</taxon>
        <taxon>Vahlkampfiidae</taxon>
        <taxon>Naegleria</taxon>
    </lineage>
</organism>
<protein>
    <submittedName>
        <fullName evidence="2">Uncharacterized protein</fullName>
    </submittedName>
</protein>
<feature type="region of interest" description="Disordered" evidence="1">
    <location>
        <begin position="1"/>
        <end position="22"/>
    </location>
</feature>
<dbReference type="RefSeq" id="XP_044554428.1">
    <property type="nucleotide sequence ID" value="XM_044686895.1"/>
</dbReference>
<gene>
    <name evidence="2" type="ORF">C9374_011259</name>
</gene>
<feature type="compositionally biased region" description="Basic residues" evidence="1">
    <location>
        <begin position="178"/>
        <end position="191"/>
    </location>
</feature>
<dbReference type="Proteomes" id="UP000816034">
    <property type="component" value="Unassembled WGS sequence"/>
</dbReference>
<feature type="region of interest" description="Disordered" evidence="1">
    <location>
        <begin position="145"/>
        <end position="197"/>
    </location>
</feature>
<reference evidence="2 3" key="1">
    <citation type="journal article" date="2018" name="BMC Genomics">
        <title>The genome of Naegleria lovaniensis, the basis for a comparative approach to unravel pathogenicity factors of the human pathogenic amoeba N. fowleri.</title>
        <authorList>
            <person name="Liechti N."/>
            <person name="Schurch N."/>
            <person name="Bruggmann R."/>
            <person name="Wittwer M."/>
        </authorList>
    </citation>
    <scope>NUCLEOTIDE SEQUENCE [LARGE SCALE GENOMIC DNA]</scope>
    <source>
        <strain evidence="2 3">ATCC 30569</strain>
    </source>
</reference>
<keyword evidence="3" id="KW-1185">Reference proteome</keyword>
<evidence type="ECO:0000256" key="1">
    <source>
        <dbReference type="SAM" id="MobiDB-lite"/>
    </source>
</evidence>
<name>A0AA88GXT9_NAELO</name>
<accession>A0AA88GXT9</accession>
<dbReference type="AlphaFoldDB" id="A0AA88GXT9"/>
<proteinExistence type="predicted"/>
<dbReference type="GeneID" id="68103713"/>
<feature type="compositionally biased region" description="Low complexity" evidence="1">
    <location>
        <begin position="156"/>
        <end position="171"/>
    </location>
</feature>
<evidence type="ECO:0000313" key="3">
    <source>
        <dbReference type="Proteomes" id="UP000816034"/>
    </source>
</evidence>
<evidence type="ECO:0000313" key="2">
    <source>
        <dbReference type="EMBL" id="KAG2392534.1"/>
    </source>
</evidence>